<keyword evidence="2" id="KW-1185">Reference proteome</keyword>
<protein>
    <submittedName>
        <fullName evidence="1">Uncharacterized protein</fullName>
    </submittedName>
</protein>
<comment type="caution">
    <text evidence="1">The sequence shown here is derived from an EMBL/GenBank/DDBJ whole genome shotgun (WGS) entry which is preliminary data.</text>
</comment>
<organism evidence="1 2">
    <name type="scientific">Actinomadura alba</name>
    <dbReference type="NCBI Taxonomy" id="406431"/>
    <lineage>
        <taxon>Bacteria</taxon>
        <taxon>Bacillati</taxon>
        <taxon>Actinomycetota</taxon>
        <taxon>Actinomycetes</taxon>
        <taxon>Streptosporangiales</taxon>
        <taxon>Thermomonosporaceae</taxon>
        <taxon>Actinomadura</taxon>
    </lineage>
</organism>
<accession>A0ABR7LJY7</accession>
<dbReference type="Proteomes" id="UP000805614">
    <property type="component" value="Unassembled WGS sequence"/>
</dbReference>
<evidence type="ECO:0000313" key="1">
    <source>
        <dbReference type="EMBL" id="MBC6464698.1"/>
    </source>
</evidence>
<proteinExistence type="predicted"/>
<dbReference type="EMBL" id="JABVEC010000002">
    <property type="protein sequence ID" value="MBC6464698.1"/>
    <property type="molecule type" value="Genomic_DNA"/>
</dbReference>
<evidence type="ECO:0000313" key="2">
    <source>
        <dbReference type="Proteomes" id="UP000805614"/>
    </source>
</evidence>
<reference evidence="1 2" key="1">
    <citation type="submission" date="2020-06" db="EMBL/GenBank/DDBJ databases">
        <title>Actinomadura xiongansis sp. nov., isolated from soil of Baiyangdian.</title>
        <authorList>
            <person name="Zhang X."/>
        </authorList>
    </citation>
    <scope>NUCLEOTIDE SEQUENCE [LARGE SCALE GENOMIC DNA]</scope>
    <source>
        <strain evidence="1 2">HBUM206468</strain>
    </source>
</reference>
<gene>
    <name evidence="1" type="ORF">HKK74_04190</name>
</gene>
<sequence>MSAVILDHTALSALGAGNRGLSRLVAEPHRTTEDYVVVPALCLAAATVERPALADHVGSLPAINVVELDFSGAAAVGHLINDGADWRMAHAVHVARPNVEWPDGCTVFSSSPDQYRQFGIPAIPVSSMN</sequence>
<name>A0ABR7LJY7_9ACTN</name>